<name>A0AAD3SGT0_NEPGR</name>
<evidence type="ECO:0000256" key="10">
    <source>
        <dbReference type="PROSITE-ProRule" id="PRU00228"/>
    </source>
</evidence>
<dbReference type="Pfam" id="PF22941">
    <property type="entry name" value="TADA2A-like_3rd"/>
    <property type="match status" value="1"/>
</dbReference>
<dbReference type="PROSITE" id="PS50934">
    <property type="entry name" value="SWIRM"/>
    <property type="match status" value="1"/>
</dbReference>
<evidence type="ECO:0000256" key="6">
    <source>
        <dbReference type="ARBA" id="ARBA00023125"/>
    </source>
</evidence>
<dbReference type="PANTHER" id="PTHR12374:SF20">
    <property type="entry name" value="TRANSCRIPTIONAL ADAPTER 2-ALPHA"/>
    <property type="match status" value="1"/>
</dbReference>
<evidence type="ECO:0000256" key="8">
    <source>
        <dbReference type="ARBA" id="ARBA00023242"/>
    </source>
</evidence>
<dbReference type="Gene3D" id="1.10.10.60">
    <property type="entry name" value="Homeodomain-like"/>
    <property type="match status" value="1"/>
</dbReference>
<dbReference type="PROSITE" id="PS50090">
    <property type="entry name" value="MYB_LIKE"/>
    <property type="match status" value="1"/>
</dbReference>
<keyword evidence="2" id="KW-0479">Metal-binding</keyword>
<feature type="domain" description="SANT" evidence="15">
    <location>
        <begin position="103"/>
        <end position="155"/>
    </location>
</feature>
<reference evidence="16" key="1">
    <citation type="submission" date="2023-05" db="EMBL/GenBank/DDBJ databases">
        <title>Nepenthes gracilis genome sequencing.</title>
        <authorList>
            <person name="Fukushima K."/>
        </authorList>
    </citation>
    <scope>NUCLEOTIDE SEQUENCE</scope>
    <source>
        <strain evidence="16">SING2019-196</strain>
    </source>
</reference>
<keyword evidence="6" id="KW-0238">DNA-binding</keyword>
<proteinExistence type="predicted"/>
<dbReference type="InterPro" id="IPR043145">
    <property type="entry name" value="Znf_ZZ_sf"/>
</dbReference>
<dbReference type="GO" id="GO:0003677">
    <property type="term" value="F:DNA binding"/>
    <property type="evidence" value="ECO:0007669"/>
    <property type="project" value="UniProtKB-KW"/>
</dbReference>
<comment type="caution">
    <text evidence="16">The sequence shown here is derived from an EMBL/GenBank/DDBJ whole genome shotgun (WGS) entry which is preliminary data.</text>
</comment>
<dbReference type="SUPFAM" id="SSF46689">
    <property type="entry name" value="Homeodomain-like"/>
    <property type="match status" value="2"/>
</dbReference>
<keyword evidence="17" id="KW-1185">Reference proteome</keyword>
<evidence type="ECO:0000256" key="4">
    <source>
        <dbReference type="ARBA" id="ARBA00022833"/>
    </source>
</evidence>
<protein>
    <recommendedName>
        <fullName evidence="9">Transcriptional adapter</fullName>
    </recommendedName>
</protein>
<keyword evidence="7 9" id="KW-0804">Transcription</keyword>
<dbReference type="GO" id="GO:0003713">
    <property type="term" value="F:transcription coactivator activity"/>
    <property type="evidence" value="ECO:0007669"/>
    <property type="project" value="InterPro"/>
</dbReference>
<dbReference type="PIRSF" id="PIRSF025024">
    <property type="entry name" value="Transcriptional_adaptor_2"/>
    <property type="match status" value="1"/>
</dbReference>
<evidence type="ECO:0000256" key="5">
    <source>
        <dbReference type="ARBA" id="ARBA00023015"/>
    </source>
</evidence>
<keyword evidence="4" id="KW-0862">Zinc</keyword>
<dbReference type="InterPro" id="IPR009057">
    <property type="entry name" value="Homeodomain-like_sf"/>
</dbReference>
<dbReference type="EMBL" id="BSYO01000010">
    <property type="protein sequence ID" value="GMH10983.1"/>
    <property type="molecule type" value="Genomic_DNA"/>
</dbReference>
<dbReference type="SMART" id="SM00291">
    <property type="entry name" value="ZnF_ZZ"/>
    <property type="match status" value="1"/>
</dbReference>
<feature type="compositionally biased region" description="Basic and acidic residues" evidence="11">
    <location>
        <begin position="248"/>
        <end position="266"/>
    </location>
</feature>
<dbReference type="InterPro" id="IPR007526">
    <property type="entry name" value="SWIRM"/>
</dbReference>
<dbReference type="PROSITE" id="PS51293">
    <property type="entry name" value="SANT"/>
    <property type="match status" value="1"/>
</dbReference>
<dbReference type="Gene3D" id="1.10.10.10">
    <property type="entry name" value="Winged helix-like DNA-binding domain superfamily/Winged helix DNA-binding domain"/>
    <property type="match status" value="1"/>
</dbReference>
<evidence type="ECO:0000256" key="11">
    <source>
        <dbReference type="SAM" id="MobiDB-lite"/>
    </source>
</evidence>
<dbReference type="GO" id="GO:0005634">
    <property type="term" value="C:nucleus"/>
    <property type="evidence" value="ECO:0007669"/>
    <property type="project" value="UniProtKB-SubCell"/>
</dbReference>
<dbReference type="GO" id="GO:0008270">
    <property type="term" value="F:zinc ion binding"/>
    <property type="evidence" value="ECO:0007669"/>
    <property type="project" value="UniProtKB-KW"/>
</dbReference>
<dbReference type="AlphaFoldDB" id="A0AAD3SGT0"/>
<feature type="domain" description="ZZ-type" evidence="13">
    <location>
        <begin position="45"/>
        <end position="101"/>
    </location>
</feature>
<dbReference type="GO" id="GO:0006357">
    <property type="term" value="P:regulation of transcription by RNA polymerase II"/>
    <property type="evidence" value="ECO:0007669"/>
    <property type="project" value="InterPro"/>
</dbReference>
<dbReference type="Pfam" id="PF00249">
    <property type="entry name" value="Myb_DNA-binding"/>
    <property type="match status" value="1"/>
</dbReference>
<dbReference type="CDD" id="cd02335">
    <property type="entry name" value="ZZ_ADA2"/>
    <property type="match status" value="1"/>
</dbReference>
<dbReference type="Proteomes" id="UP001279734">
    <property type="component" value="Unassembled WGS sequence"/>
</dbReference>
<dbReference type="PROSITE" id="PS50135">
    <property type="entry name" value="ZF_ZZ_2"/>
    <property type="match status" value="1"/>
</dbReference>
<dbReference type="GO" id="GO:0006338">
    <property type="term" value="P:chromatin remodeling"/>
    <property type="evidence" value="ECO:0007669"/>
    <property type="project" value="TreeGrafter"/>
</dbReference>
<dbReference type="InterPro" id="IPR055141">
    <property type="entry name" value="TADA2A_B-like_dom"/>
</dbReference>
<dbReference type="SMART" id="SM00717">
    <property type="entry name" value="SANT"/>
    <property type="match status" value="1"/>
</dbReference>
<dbReference type="CDD" id="cd00167">
    <property type="entry name" value="SANT"/>
    <property type="match status" value="1"/>
</dbReference>
<evidence type="ECO:0000259" key="12">
    <source>
        <dbReference type="PROSITE" id="PS50090"/>
    </source>
</evidence>
<comment type="subcellular location">
    <subcellularLocation>
        <location evidence="1 9">Nucleus</location>
    </subcellularLocation>
</comment>
<accession>A0AAD3SGT0</accession>
<evidence type="ECO:0000259" key="13">
    <source>
        <dbReference type="PROSITE" id="PS50135"/>
    </source>
</evidence>
<sequence length="553" mass="62699">MGRSRAVSHFVDDDPSQRSKRKRTISSVENVESLTTGQAVKEGKKALYHCNYCNKDISGKIRIKCVMCPDFDLCIECFSVGAEVTPHKSNHPYRVMDNLSFPLICPDWNTDEEILLLEGIEMYGLGNWNEVAEHVGTKSKSDCIVHYNKIYMNSPCFPLPDLSHVVGKSREELLDMAKEHGDLGRAPVIGGVVPKEESPFSAKVKIELPKEAPNGRSSSSLIAEVGPGVVSDIPTGAAKKASNQPHNDGIKIEDRSVGEKKPRATGDEGLSMTDLSGYNSKRQEFDIEYDNDAEQLLADMEFKDTDTESERELKLRVLRIYSRRLDERKRRKDFILERNLLYPDPFLKSLSPEEREICQQYRVFMRFHSKEEHEELLRTVTQEHRILKRIQDLQEARAAGCFTSAEAERYIGLKRRKVSEENSIRVKESFDAGPSGKFSGKTTHQKPEFDDAFSSADKDLSSMTAEQAIASFLDEWDVEGFPGAGLLSQTEIRLCEEMRILPAHYLRMLQMMSMEVMKGTITKRSDAHSLFKVEQKKVDSIYDILVKKGIAQR</sequence>
<keyword evidence="5 9" id="KW-0805">Transcription regulation</keyword>
<dbReference type="InterPro" id="IPR017884">
    <property type="entry name" value="SANT_dom"/>
</dbReference>
<dbReference type="Pfam" id="PF25299">
    <property type="entry name" value="ZZ_ADA2"/>
    <property type="match status" value="1"/>
</dbReference>
<feature type="domain" description="SWIRM" evidence="14">
    <location>
        <begin position="467"/>
        <end position="553"/>
    </location>
</feature>
<evidence type="ECO:0000256" key="1">
    <source>
        <dbReference type="ARBA" id="ARBA00004123"/>
    </source>
</evidence>
<dbReference type="InterPro" id="IPR001005">
    <property type="entry name" value="SANT/Myb"/>
</dbReference>
<dbReference type="FunFam" id="1.10.10.10:FF:000087">
    <property type="entry name" value="Transcriptional adapter 2"/>
    <property type="match status" value="1"/>
</dbReference>
<dbReference type="PANTHER" id="PTHR12374">
    <property type="entry name" value="TRANSCRIPTIONAL ADAPTOR 2 ADA2 -RELATED"/>
    <property type="match status" value="1"/>
</dbReference>
<feature type="region of interest" description="Disordered" evidence="11">
    <location>
        <begin position="429"/>
        <end position="448"/>
    </location>
</feature>
<dbReference type="FunFam" id="3.30.60.90:FF:000013">
    <property type="entry name" value="Transcriptional adapter"/>
    <property type="match status" value="1"/>
</dbReference>
<evidence type="ECO:0000256" key="9">
    <source>
        <dbReference type="PIRNR" id="PIRNR025024"/>
    </source>
</evidence>
<dbReference type="InterPro" id="IPR036388">
    <property type="entry name" value="WH-like_DNA-bd_sf"/>
</dbReference>
<evidence type="ECO:0000313" key="16">
    <source>
        <dbReference type="EMBL" id="GMH10983.1"/>
    </source>
</evidence>
<feature type="region of interest" description="Disordered" evidence="11">
    <location>
        <begin position="233"/>
        <end position="276"/>
    </location>
</feature>
<dbReference type="SUPFAM" id="SSF57850">
    <property type="entry name" value="RING/U-box"/>
    <property type="match status" value="1"/>
</dbReference>
<evidence type="ECO:0000313" key="17">
    <source>
        <dbReference type="Proteomes" id="UP001279734"/>
    </source>
</evidence>
<evidence type="ECO:0000256" key="7">
    <source>
        <dbReference type="ARBA" id="ARBA00023163"/>
    </source>
</evidence>
<dbReference type="InterPro" id="IPR016827">
    <property type="entry name" value="Ada2/TADA2"/>
</dbReference>
<dbReference type="InterPro" id="IPR041983">
    <property type="entry name" value="ADA2-like_ZZ"/>
</dbReference>
<organism evidence="16 17">
    <name type="scientific">Nepenthes gracilis</name>
    <name type="common">Slender pitcher plant</name>
    <dbReference type="NCBI Taxonomy" id="150966"/>
    <lineage>
        <taxon>Eukaryota</taxon>
        <taxon>Viridiplantae</taxon>
        <taxon>Streptophyta</taxon>
        <taxon>Embryophyta</taxon>
        <taxon>Tracheophyta</taxon>
        <taxon>Spermatophyta</taxon>
        <taxon>Magnoliopsida</taxon>
        <taxon>eudicotyledons</taxon>
        <taxon>Gunneridae</taxon>
        <taxon>Pentapetalae</taxon>
        <taxon>Caryophyllales</taxon>
        <taxon>Nepenthaceae</taxon>
        <taxon>Nepenthes</taxon>
    </lineage>
</organism>
<gene>
    <name evidence="16" type="ORF">Nepgr_012824</name>
</gene>
<dbReference type="PROSITE" id="PS01357">
    <property type="entry name" value="ZF_ZZ_1"/>
    <property type="match status" value="1"/>
</dbReference>
<dbReference type="InterPro" id="IPR000433">
    <property type="entry name" value="Znf_ZZ"/>
</dbReference>
<evidence type="ECO:0000256" key="3">
    <source>
        <dbReference type="ARBA" id="ARBA00022771"/>
    </source>
</evidence>
<dbReference type="FunFam" id="1.10.10.60:FF:000115">
    <property type="entry name" value="Transcriptional adapter 2"/>
    <property type="match status" value="1"/>
</dbReference>
<feature type="domain" description="Myb-like" evidence="12">
    <location>
        <begin position="108"/>
        <end position="151"/>
    </location>
</feature>
<keyword evidence="8 9" id="KW-0539">Nucleus</keyword>
<evidence type="ECO:0000259" key="14">
    <source>
        <dbReference type="PROSITE" id="PS50934"/>
    </source>
</evidence>
<evidence type="ECO:0000256" key="2">
    <source>
        <dbReference type="ARBA" id="ARBA00022723"/>
    </source>
</evidence>
<keyword evidence="3 10" id="KW-0863">Zinc-finger</keyword>
<dbReference type="Gene3D" id="3.30.60.90">
    <property type="match status" value="1"/>
</dbReference>
<evidence type="ECO:0000259" key="15">
    <source>
        <dbReference type="PROSITE" id="PS51293"/>
    </source>
</evidence>
<feature type="region of interest" description="Disordered" evidence="11">
    <location>
        <begin position="1"/>
        <end position="26"/>
    </location>
</feature>
<dbReference type="GO" id="GO:0003682">
    <property type="term" value="F:chromatin binding"/>
    <property type="evidence" value="ECO:0007669"/>
    <property type="project" value="TreeGrafter"/>
</dbReference>